<dbReference type="InterPro" id="IPR051803">
    <property type="entry name" value="TA_system_RelE-like_toxin"/>
</dbReference>
<evidence type="ECO:0000313" key="4">
    <source>
        <dbReference type="EMBL" id="TJW10173.1"/>
    </source>
</evidence>
<sequence length="107" mass="12547">MREVVYRPRAAFDVESIVTYISVVLHSPQAAENWYAQLLEALDLLCGQPMLGREFNDTYLKHHNRRSFLVGSYRLFYSFSANTLTVWRVLHTTQDMDDFALVEWEEG</sequence>
<comment type="caution">
    <text evidence="3">The sequence shown here is derived from an EMBL/GenBank/DDBJ whole genome shotgun (WGS) entry which is preliminary data.</text>
</comment>
<reference evidence="3 6" key="2">
    <citation type="submission" date="2020-08" db="EMBL/GenBank/DDBJ databases">
        <title>Sequencing the genomes of 1000 actinobacteria strains.</title>
        <authorList>
            <person name="Klenk H.-P."/>
        </authorList>
    </citation>
    <scope>NUCLEOTIDE SEQUENCE [LARGE SCALE GENOMIC DNA]</scope>
    <source>
        <strain evidence="3 6">DSM 22242</strain>
    </source>
</reference>
<proteinExistence type="inferred from homology"/>
<evidence type="ECO:0000256" key="1">
    <source>
        <dbReference type="ARBA" id="ARBA00006226"/>
    </source>
</evidence>
<evidence type="ECO:0000256" key="2">
    <source>
        <dbReference type="ARBA" id="ARBA00022649"/>
    </source>
</evidence>
<accession>A0A3N0ACC3</accession>
<keyword evidence="2" id="KW-1277">Toxin-antitoxin system</keyword>
<dbReference type="Pfam" id="PF05016">
    <property type="entry name" value="ParE_toxin"/>
    <property type="match status" value="1"/>
</dbReference>
<gene>
    <name evidence="4" type="ORF">E5982_06295</name>
    <name evidence="3" type="ORF">FHR31_001336</name>
</gene>
<dbReference type="AlphaFoldDB" id="A0A3N0ACC3"/>
<dbReference type="SUPFAM" id="SSF143011">
    <property type="entry name" value="RelE-like"/>
    <property type="match status" value="1"/>
</dbReference>
<dbReference type="InterPro" id="IPR007712">
    <property type="entry name" value="RelE/ParE_toxin"/>
</dbReference>
<dbReference type="GeneID" id="93356706"/>
<dbReference type="PANTHER" id="PTHR33755">
    <property type="entry name" value="TOXIN PARE1-RELATED"/>
    <property type="match status" value="1"/>
</dbReference>
<dbReference type="InterPro" id="IPR035093">
    <property type="entry name" value="RelE/ParE_toxin_dom_sf"/>
</dbReference>
<name>A0A3N0ACC3_9ACTN</name>
<protein>
    <submittedName>
        <fullName evidence="3">Plasmid stabilization system protein ParE</fullName>
    </submittedName>
    <submittedName>
        <fullName evidence="4">Type II toxin-antitoxin system RelE/ParE family toxin</fullName>
    </submittedName>
</protein>
<dbReference type="EMBL" id="JACHYA010000004">
    <property type="protein sequence ID" value="MBB3171516.1"/>
    <property type="molecule type" value="Genomic_DNA"/>
</dbReference>
<organism evidence="3 6">
    <name type="scientific">Parvibacter caecicola</name>
    <dbReference type="NCBI Taxonomy" id="747645"/>
    <lineage>
        <taxon>Bacteria</taxon>
        <taxon>Bacillati</taxon>
        <taxon>Actinomycetota</taxon>
        <taxon>Coriobacteriia</taxon>
        <taxon>Coriobacteriales</taxon>
        <taxon>Coriobacteriaceae</taxon>
        <taxon>Parvibacter</taxon>
    </lineage>
</organism>
<evidence type="ECO:0000313" key="6">
    <source>
        <dbReference type="Proteomes" id="UP000530850"/>
    </source>
</evidence>
<dbReference type="Gene3D" id="3.30.2310.20">
    <property type="entry name" value="RelE-like"/>
    <property type="match status" value="1"/>
</dbReference>
<dbReference type="EMBL" id="SSTM01000004">
    <property type="protein sequence ID" value="TJW10173.1"/>
    <property type="molecule type" value="Genomic_DNA"/>
</dbReference>
<dbReference type="Proteomes" id="UP000530850">
    <property type="component" value="Unassembled WGS sequence"/>
</dbReference>
<reference evidence="4 5" key="1">
    <citation type="submission" date="2019-04" db="EMBL/GenBank/DDBJ databases">
        <title>Microbes associate with the intestines of laboratory mice.</title>
        <authorList>
            <person name="Navarre W."/>
            <person name="Wong E."/>
            <person name="Huang K.C."/>
            <person name="Tropini C."/>
            <person name="Ng K."/>
            <person name="Yu B."/>
        </authorList>
    </citation>
    <scope>NUCLEOTIDE SEQUENCE [LARGE SCALE GENOMIC DNA]</scope>
    <source>
        <strain evidence="4 5">NM48_B13</strain>
    </source>
</reference>
<evidence type="ECO:0000313" key="5">
    <source>
        <dbReference type="Proteomes" id="UP000309454"/>
    </source>
</evidence>
<evidence type="ECO:0000313" key="3">
    <source>
        <dbReference type="EMBL" id="MBB3171516.1"/>
    </source>
</evidence>
<comment type="similarity">
    <text evidence="1">Belongs to the RelE toxin family.</text>
</comment>
<dbReference type="OrthoDB" id="3174173at2"/>
<dbReference type="RefSeq" id="WP_123185409.1">
    <property type="nucleotide sequence ID" value="NZ_CANPEU010000003.1"/>
</dbReference>
<keyword evidence="5" id="KW-1185">Reference proteome</keyword>
<dbReference type="Proteomes" id="UP000309454">
    <property type="component" value="Unassembled WGS sequence"/>
</dbReference>